<sequence>MLRDKVIDGTPCGPDTFHICVNGQCKPAGCDHVLNSTAELDTCGVCRGDNSTCQRIAGSYNASVYGYTKVAKIPAGSSYIDIRQHGWLGSHNDSNYLALRIGEDGEYILNGNFMVMHRKVLSVGNVYPPQITYEYTVPKKILNSFTWLLSDWSTCNRMCQGMKYRKSICRSTEHKDEVPDDYCRSEEKPQEDSQICNAYCMLHVSCGGGVQLRSAICVDSNERQVRDENCARQEKHLKRICGQEACPKWDLGEWSSCSVTCGEGILRRKVVCQNADGVTSDECPISEKPETLNACTLKPCLSVVSLPPVTYSSNPPREDPFQQENEIDSNGITFHSGYKWHVGSYGEFIAVLQDL</sequence>
<keyword evidence="8" id="KW-0401">Integrin</keyword>
<name>A0A0J7K969_LASNI</name>
<dbReference type="GO" id="GO:0006508">
    <property type="term" value="P:proteolysis"/>
    <property type="evidence" value="ECO:0007669"/>
    <property type="project" value="TreeGrafter"/>
</dbReference>
<dbReference type="PRINTS" id="PR01857">
    <property type="entry name" value="ADAMTSFAMILY"/>
</dbReference>
<dbReference type="InterPro" id="IPR013273">
    <property type="entry name" value="ADAMTS/ADAMTS-like"/>
</dbReference>
<keyword evidence="4" id="KW-0677">Repeat</keyword>
<dbReference type="Pfam" id="PF19236">
    <property type="entry name" value="ADAMTS_CR_3"/>
    <property type="match status" value="1"/>
</dbReference>
<dbReference type="PANTHER" id="PTHR13723:SF278">
    <property type="entry name" value="ADAM METALLOPEPTIDASE WITH THROMBOSPONDIN TYPE 1 MOTIF A, ISOFORM B"/>
    <property type="match status" value="1"/>
</dbReference>
<dbReference type="AlphaFoldDB" id="A0A0J7K969"/>
<protein>
    <submittedName>
        <fullName evidence="8">A disintegrin and metalloproteinase with thrombospondin motifs 9-like protein</fullName>
    </submittedName>
</protein>
<dbReference type="EMBL" id="LBMM01011227">
    <property type="protein sequence ID" value="KMQ86958.1"/>
    <property type="molecule type" value="Genomic_DNA"/>
</dbReference>
<evidence type="ECO:0000256" key="5">
    <source>
        <dbReference type="ARBA" id="ARBA00023157"/>
    </source>
</evidence>
<keyword evidence="5" id="KW-1015">Disulfide bond</keyword>
<keyword evidence="3" id="KW-0732">Signal</keyword>
<dbReference type="Proteomes" id="UP000036403">
    <property type="component" value="Unassembled WGS sequence"/>
</dbReference>
<dbReference type="PROSITE" id="PS50092">
    <property type="entry name" value="TSP1"/>
    <property type="match status" value="2"/>
</dbReference>
<evidence type="ECO:0000256" key="1">
    <source>
        <dbReference type="ARBA" id="ARBA00004613"/>
    </source>
</evidence>
<organism evidence="8 9">
    <name type="scientific">Lasius niger</name>
    <name type="common">Black garden ant</name>
    <dbReference type="NCBI Taxonomy" id="67767"/>
    <lineage>
        <taxon>Eukaryota</taxon>
        <taxon>Metazoa</taxon>
        <taxon>Ecdysozoa</taxon>
        <taxon>Arthropoda</taxon>
        <taxon>Hexapoda</taxon>
        <taxon>Insecta</taxon>
        <taxon>Pterygota</taxon>
        <taxon>Neoptera</taxon>
        <taxon>Endopterygota</taxon>
        <taxon>Hymenoptera</taxon>
        <taxon>Apocrita</taxon>
        <taxon>Aculeata</taxon>
        <taxon>Formicoidea</taxon>
        <taxon>Formicidae</taxon>
        <taxon>Formicinae</taxon>
        <taxon>Lasius</taxon>
        <taxon>Lasius</taxon>
    </lineage>
</organism>
<comment type="subcellular location">
    <subcellularLocation>
        <location evidence="1">Secreted</location>
    </subcellularLocation>
</comment>
<evidence type="ECO:0000256" key="2">
    <source>
        <dbReference type="ARBA" id="ARBA00022525"/>
    </source>
</evidence>
<evidence type="ECO:0000313" key="8">
    <source>
        <dbReference type="EMBL" id="KMQ86958.1"/>
    </source>
</evidence>
<dbReference type="OrthoDB" id="5855429at2759"/>
<dbReference type="FunFam" id="2.20.100.10:FF:000005">
    <property type="entry name" value="ADAM metallopeptidase with thrombospondin type 1 motif 9"/>
    <property type="match status" value="1"/>
</dbReference>
<dbReference type="SUPFAM" id="SSF82895">
    <property type="entry name" value="TSP-1 type 1 repeat"/>
    <property type="match status" value="2"/>
</dbReference>
<dbReference type="GO" id="GO:0004222">
    <property type="term" value="F:metalloendopeptidase activity"/>
    <property type="evidence" value="ECO:0007669"/>
    <property type="project" value="TreeGrafter"/>
</dbReference>
<accession>A0A0J7K969</accession>
<dbReference type="GO" id="GO:0005576">
    <property type="term" value="C:extracellular region"/>
    <property type="evidence" value="ECO:0007669"/>
    <property type="project" value="UniProtKB-SubCell"/>
</dbReference>
<dbReference type="PaxDb" id="67767-A0A0J7K969"/>
<dbReference type="GO" id="GO:0030198">
    <property type="term" value="P:extracellular matrix organization"/>
    <property type="evidence" value="ECO:0007669"/>
    <property type="project" value="InterPro"/>
</dbReference>
<dbReference type="InterPro" id="IPR050439">
    <property type="entry name" value="ADAMTS_ADAMTS-like"/>
</dbReference>
<evidence type="ECO:0000313" key="9">
    <source>
        <dbReference type="Proteomes" id="UP000036403"/>
    </source>
</evidence>
<dbReference type="InterPro" id="IPR010294">
    <property type="entry name" value="ADAMTS_spacer1"/>
</dbReference>
<gene>
    <name evidence="8" type="ORF">RF55_13912</name>
</gene>
<dbReference type="InterPro" id="IPR045371">
    <property type="entry name" value="ADAMTS_CR_3"/>
</dbReference>
<feature type="domain" description="ADAMTS/ADAMTS-like cysteine-rich" evidence="7">
    <location>
        <begin position="6"/>
        <end position="53"/>
    </location>
</feature>
<evidence type="ECO:0000256" key="4">
    <source>
        <dbReference type="ARBA" id="ARBA00022737"/>
    </source>
</evidence>
<evidence type="ECO:0000259" key="7">
    <source>
        <dbReference type="Pfam" id="PF19236"/>
    </source>
</evidence>
<evidence type="ECO:0000259" key="6">
    <source>
        <dbReference type="Pfam" id="PF05986"/>
    </source>
</evidence>
<dbReference type="STRING" id="67767.A0A0J7K969"/>
<keyword evidence="9" id="KW-1185">Reference proteome</keyword>
<feature type="domain" description="ADAMTS/ADAMTS-like Spacer 1" evidence="6">
    <location>
        <begin position="56"/>
        <end position="120"/>
    </location>
</feature>
<dbReference type="InterPro" id="IPR000884">
    <property type="entry name" value="TSP1_rpt"/>
</dbReference>
<dbReference type="Pfam" id="PF05986">
    <property type="entry name" value="ADAMTS_spacer1"/>
    <property type="match status" value="1"/>
</dbReference>
<proteinExistence type="predicted"/>
<reference evidence="8 9" key="1">
    <citation type="submission" date="2015-04" db="EMBL/GenBank/DDBJ databases">
        <title>Lasius niger genome sequencing.</title>
        <authorList>
            <person name="Konorov E.A."/>
            <person name="Nikitin M.A."/>
            <person name="Kirill M.V."/>
            <person name="Chang P."/>
        </authorList>
    </citation>
    <scope>NUCLEOTIDE SEQUENCE [LARGE SCALE GENOMIC DNA]</scope>
    <source>
        <tissue evidence="8">Whole</tissue>
    </source>
</reference>
<dbReference type="GO" id="GO:0007229">
    <property type="term" value="P:integrin-mediated signaling pathway"/>
    <property type="evidence" value="ECO:0007669"/>
    <property type="project" value="UniProtKB-KW"/>
</dbReference>
<dbReference type="Gene3D" id="2.60.120.830">
    <property type="match status" value="1"/>
</dbReference>
<dbReference type="Gene3D" id="2.20.100.10">
    <property type="entry name" value="Thrombospondin type-1 (TSP1) repeat"/>
    <property type="match status" value="1"/>
</dbReference>
<keyword evidence="2" id="KW-0964">Secreted</keyword>
<dbReference type="PANTHER" id="PTHR13723">
    <property type="entry name" value="ADAMTS A DISINTEGRIN AND METALLOPROTEASE WITH THROMBOSPONDIN MOTIFS PROTEASE"/>
    <property type="match status" value="1"/>
</dbReference>
<dbReference type="GO" id="GO:0031012">
    <property type="term" value="C:extracellular matrix"/>
    <property type="evidence" value="ECO:0007669"/>
    <property type="project" value="TreeGrafter"/>
</dbReference>
<comment type="caution">
    <text evidence="8">The sequence shown here is derived from an EMBL/GenBank/DDBJ whole genome shotgun (WGS) entry which is preliminary data.</text>
</comment>
<dbReference type="Pfam" id="PF19030">
    <property type="entry name" value="TSP1_ADAMTS"/>
    <property type="match status" value="2"/>
</dbReference>
<dbReference type="InterPro" id="IPR036383">
    <property type="entry name" value="TSP1_rpt_sf"/>
</dbReference>
<dbReference type="SMART" id="SM00209">
    <property type="entry name" value="TSP1"/>
    <property type="match status" value="3"/>
</dbReference>
<evidence type="ECO:0000256" key="3">
    <source>
        <dbReference type="ARBA" id="ARBA00022729"/>
    </source>
</evidence>